<keyword evidence="1" id="KW-0378">Hydrolase</keyword>
<reference evidence="1 2" key="1">
    <citation type="submission" date="2024-05" db="EMBL/GenBank/DDBJ databases">
        <title>Roseateles sp. DJS-2-20 16S ribosomal RNA gene Genome sequencing and assembly.</title>
        <authorList>
            <person name="Woo H."/>
        </authorList>
    </citation>
    <scope>NUCLEOTIDE SEQUENCE [LARGE SCALE GENOMIC DNA]</scope>
    <source>
        <strain evidence="1 2">DJS-2-20</strain>
    </source>
</reference>
<dbReference type="Proteomes" id="UP001495147">
    <property type="component" value="Unassembled WGS sequence"/>
</dbReference>
<dbReference type="Pfam" id="PF06821">
    <property type="entry name" value="Ser_hydrolase"/>
    <property type="match status" value="1"/>
</dbReference>
<comment type="caution">
    <text evidence="1">The sequence shown here is derived from an EMBL/GenBank/DDBJ whole genome shotgun (WGS) entry which is preliminary data.</text>
</comment>
<dbReference type="SUPFAM" id="SSF53474">
    <property type="entry name" value="alpha/beta-Hydrolases"/>
    <property type="match status" value="1"/>
</dbReference>
<dbReference type="InterPro" id="IPR010662">
    <property type="entry name" value="RBBP9/YdeN"/>
</dbReference>
<organism evidence="1 2">
    <name type="scientific">Roseateles paludis</name>
    <dbReference type="NCBI Taxonomy" id="3145238"/>
    <lineage>
        <taxon>Bacteria</taxon>
        <taxon>Pseudomonadati</taxon>
        <taxon>Pseudomonadota</taxon>
        <taxon>Betaproteobacteria</taxon>
        <taxon>Burkholderiales</taxon>
        <taxon>Sphaerotilaceae</taxon>
        <taxon>Roseateles</taxon>
    </lineage>
</organism>
<dbReference type="InterPro" id="IPR029058">
    <property type="entry name" value="AB_hydrolase_fold"/>
</dbReference>
<dbReference type="RefSeq" id="WP_347703238.1">
    <property type="nucleotide sequence ID" value="NZ_JBDPZD010000001.1"/>
</dbReference>
<dbReference type="Gene3D" id="3.40.50.1820">
    <property type="entry name" value="alpha/beta hydrolase"/>
    <property type="match status" value="1"/>
</dbReference>
<protein>
    <submittedName>
        <fullName evidence="1">Alpha/beta hydrolase</fullName>
        <ecNumber evidence="1">3.-.-.-</ecNumber>
    </submittedName>
</protein>
<evidence type="ECO:0000313" key="2">
    <source>
        <dbReference type="Proteomes" id="UP001495147"/>
    </source>
</evidence>
<sequence length="179" mass="19953">MTNPLRVLILPGWQNSGPAHWQSRWEALYGDTRVEQADWMTPRRGDWMARLDEVLLETETPALLVAHSLGCQLVAAWADHSQHTARVAGALLVAPPDTERPDMPPQLHNWKPIRRPRLPFASIAVVSTDDPYCSLERATEMTQAWGSRVVVAGPRGHLNGDSGLGDWPEGRELLDALRT</sequence>
<dbReference type="EC" id="3.-.-.-" evidence="1"/>
<dbReference type="GO" id="GO:0016787">
    <property type="term" value="F:hydrolase activity"/>
    <property type="evidence" value="ECO:0007669"/>
    <property type="project" value="UniProtKB-KW"/>
</dbReference>
<dbReference type="EMBL" id="JBDPZD010000001">
    <property type="protein sequence ID" value="MEO3690408.1"/>
    <property type="molecule type" value="Genomic_DNA"/>
</dbReference>
<keyword evidence="2" id="KW-1185">Reference proteome</keyword>
<accession>A0ABV0FWV5</accession>
<gene>
    <name evidence="1" type="ORF">ABDJ85_02950</name>
</gene>
<proteinExistence type="predicted"/>
<name>A0ABV0FWV5_9BURK</name>
<evidence type="ECO:0000313" key="1">
    <source>
        <dbReference type="EMBL" id="MEO3690408.1"/>
    </source>
</evidence>